<keyword evidence="1" id="KW-0732">Signal</keyword>
<accession>A0A5C6QG08</accession>
<dbReference type="OrthoDB" id="9793816at2"/>
<evidence type="ECO:0000313" key="3">
    <source>
        <dbReference type="EMBL" id="TWX61225.1"/>
    </source>
</evidence>
<dbReference type="PANTHER" id="PTHR34406">
    <property type="entry name" value="PROTEIN YCEI"/>
    <property type="match status" value="1"/>
</dbReference>
<dbReference type="Gene3D" id="2.40.128.110">
    <property type="entry name" value="Lipid/polyisoprenoid-binding, YceI-like"/>
    <property type="match status" value="1"/>
</dbReference>
<dbReference type="SMART" id="SM00867">
    <property type="entry name" value="YceI"/>
    <property type="match status" value="1"/>
</dbReference>
<dbReference type="SUPFAM" id="SSF101874">
    <property type="entry name" value="YceI-like"/>
    <property type="match status" value="1"/>
</dbReference>
<dbReference type="EMBL" id="VOLQ01000012">
    <property type="protein sequence ID" value="TWX67728.1"/>
    <property type="molecule type" value="Genomic_DNA"/>
</dbReference>
<reference evidence="4 6" key="1">
    <citation type="submission" date="2019-07" db="EMBL/GenBank/DDBJ databases">
        <title>Genomes of sea-ice associated Colwellia species.</title>
        <authorList>
            <person name="Bowman J.P."/>
        </authorList>
    </citation>
    <scope>NUCLEOTIDE SEQUENCE [LARGE SCALE GENOMIC DNA]</scope>
    <source>
        <strain evidence="3 5">ACAM 607</strain>
        <strain evidence="4 6">IC036</strain>
    </source>
</reference>
<dbReference type="EMBL" id="VOLR01000006">
    <property type="protein sequence ID" value="TWX61225.1"/>
    <property type="molecule type" value="Genomic_DNA"/>
</dbReference>
<evidence type="ECO:0000259" key="2">
    <source>
        <dbReference type="SMART" id="SM00867"/>
    </source>
</evidence>
<comment type="caution">
    <text evidence="4">The sequence shown here is derived from an EMBL/GenBank/DDBJ whole genome shotgun (WGS) entry which is preliminary data.</text>
</comment>
<dbReference type="InterPro" id="IPR027016">
    <property type="entry name" value="UCP029811"/>
</dbReference>
<evidence type="ECO:0000256" key="1">
    <source>
        <dbReference type="SAM" id="SignalP"/>
    </source>
</evidence>
<dbReference type="InterPro" id="IPR007372">
    <property type="entry name" value="Lipid/polyisoprenoid-bd_YceI"/>
</dbReference>
<dbReference type="Pfam" id="PF04264">
    <property type="entry name" value="YceI"/>
    <property type="match status" value="1"/>
</dbReference>
<dbReference type="Proteomes" id="UP000321525">
    <property type="component" value="Unassembled WGS sequence"/>
</dbReference>
<dbReference type="AlphaFoldDB" id="A0A5C6QG08"/>
<feature type="signal peptide" evidence="1">
    <location>
        <begin position="1"/>
        <end position="21"/>
    </location>
</feature>
<keyword evidence="5" id="KW-1185">Reference proteome</keyword>
<dbReference type="Proteomes" id="UP000321917">
    <property type="component" value="Unassembled WGS sequence"/>
</dbReference>
<name>A0A5C6QG08_9GAMM</name>
<feature type="chain" id="PRO_5022823198" evidence="1">
    <location>
        <begin position="22"/>
        <end position="192"/>
    </location>
</feature>
<gene>
    <name evidence="3" type="ORF">ESZ26_05640</name>
    <name evidence="4" type="ORF">ESZ27_08400</name>
</gene>
<organism evidence="4 6">
    <name type="scientific">Colwellia hornerae</name>
    <dbReference type="NCBI Taxonomy" id="89402"/>
    <lineage>
        <taxon>Bacteria</taxon>
        <taxon>Pseudomonadati</taxon>
        <taxon>Pseudomonadota</taxon>
        <taxon>Gammaproteobacteria</taxon>
        <taxon>Alteromonadales</taxon>
        <taxon>Colwelliaceae</taxon>
        <taxon>Colwellia</taxon>
    </lineage>
</organism>
<sequence>MRIISIFILSFSLLLATPAYSAWQLDSKKSSLTFVSIKKGTVAENHSFKAFTGVINNSGLASVAIELSSVDTNIAIRNERMAEFLFETATFAQASFSAQLNNADIDAIAIGSTKQMSLKGSLNLHGQQQELTFNVMVAKLSAETMLVTTVQPVIIKAEDFALVAGVNKLKSLASLPSIAYAVPVSFVLTFTQ</sequence>
<dbReference type="PIRSF" id="PIRSF029811">
    <property type="entry name" value="UCP029811"/>
    <property type="match status" value="1"/>
</dbReference>
<proteinExistence type="predicted"/>
<evidence type="ECO:0000313" key="6">
    <source>
        <dbReference type="Proteomes" id="UP000321917"/>
    </source>
</evidence>
<dbReference type="PANTHER" id="PTHR34406:SF1">
    <property type="entry name" value="PROTEIN YCEI"/>
    <property type="match status" value="1"/>
</dbReference>
<evidence type="ECO:0000313" key="5">
    <source>
        <dbReference type="Proteomes" id="UP000321525"/>
    </source>
</evidence>
<evidence type="ECO:0000313" key="4">
    <source>
        <dbReference type="EMBL" id="TWX67728.1"/>
    </source>
</evidence>
<protein>
    <submittedName>
        <fullName evidence="4">YceI family protein</fullName>
    </submittedName>
</protein>
<feature type="domain" description="Lipid/polyisoprenoid-binding YceI-like" evidence="2">
    <location>
        <begin position="22"/>
        <end position="191"/>
    </location>
</feature>
<dbReference type="RefSeq" id="WP_146798780.1">
    <property type="nucleotide sequence ID" value="NZ_VOLP01000007.1"/>
</dbReference>
<dbReference type="InterPro" id="IPR036761">
    <property type="entry name" value="TTHA0802/YceI-like_sf"/>
</dbReference>